<feature type="domain" description="Dynamin N-terminal" evidence="2">
    <location>
        <begin position="254"/>
        <end position="468"/>
    </location>
</feature>
<evidence type="ECO:0000313" key="4">
    <source>
        <dbReference type="Proteomes" id="UP000694521"/>
    </source>
</evidence>
<reference evidence="3" key="2">
    <citation type="submission" date="2025-09" db="UniProtKB">
        <authorList>
            <consortium name="Ensembl"/>
        </authorList>
    </citation>
    <scope>IDENTIFICATION</scope>
</reference>
<dbReference type="CDD" id="cd00882">
    <property type="entry name" value="Ras_like_GTPase"/>
    <property type="match status" value="1"/>
</dbReference>
<dbReference type="Gene3D" id="3.40.50.300">
    <property type="entry name" value="P-loop containing nucleotide triphosphate hydrolases"/>
    <property type="match status" value="2"/>
</dbReference>
<feature type="region of interest" description="Disordered" evidence="1">
    <location>
        <begin position="18"/>
        <end position="39"/>
    </location>
</feature>
<dbReference type="InterPro" id="IPR053082">
    <property type="entry name" value="Nuclear_GTPase_SLIP-GC"/>
</dbReference>
<evidence type="ECO:0000313" key="3">
    <source>
        <dbReference type="Ensembl" id="ENSACDP00005004827.1"/>
    </source>
</evidence>
<sequence>MGSSTSCELPGVCSPGGISRFSPGKGRPRAVGTQKDSEDSGNIWRSRYFRYFRIFGNLADCGITPFQRFVPSAGERSGCRAPGQPRRTLQPWGCPGVSRFGGTLLPGPKGTFCVCAGRGCRLFWLCRAHWKSSPGAVSPVAGGLKSKNPIKKKKNPIIKSSSEGANPGGAAVRLELMQCPACCWGPVPEPDLFGLILDLTNPSTKPVGQSIHFTLLKSTGLWELFKLSFFSPLPALRNRLTGLKPDILLDPIHIGLFGSTGAGKSTLLNAIIDKNFFLPVSGSEACTSCVVQINTSRGKQHEAKIHLLTDEEWRDELKGLVELMDVDEDSEDDDERSEAALKISAIYGKEAETKSYEELCRMKPVVSIPLSRCILLKETTAKDLSDKMGPYIRNQSSPIATTSKEKDIMRLWPLIKNVEVTVPNSQMIPEGVVFVDIPGTGDFNTKRDEMWKENINKCSVIWVVNSFERILGGKTHQMLLNEGMKAFQSGMCRDLSLVVTKSDELDPEEYGKETKRDHINKHDAILERNETVKQEKSQMMKKTLMKKLPSDSEVVCKPDLVYTVSAREYWQGTTLSKEETEVPKLREYIRRFYTEQKKNKLLNYTTEALVIFSLICNLPSNKHAQSQLEKKNYLKDFITQKIADLENDIKKCFIPIEQPLREGVDEAKKSYKKTISDLLKRSHGHRGYHRTLKAVCLKKGVYASRTFFRIDVNDALAQPIYRKIDLSFGEAFRIQMSTRSTLKICLDTFKNAVQQKLQEAGMQPVADNNQLNFLNQETDFIVGEAEKFILQRKAEIYQSLAVSIQNDLLLYYEEAAMVRGSQAYQRMQTILSNGVMREVERGMFERAEESMRGHLQDMQKQITKKLEEDFSSVLSFAFCPWDQLDGKLPDLRSEFSTITNIHEALQSAKVA</sequence>
<dbReference type="AlphaFoldDB" id="A0A8B9IFL9"/>
<proteinExistence type="predicted"/>
<dbReference type="Proteomes" id="UP000694521">
    <property type="component" value="Unplaced"/>
</dbReference>
<dbReference type="InterPro" id="IPR045063">
    <property type="entry name" value="Dynamin_N"/>
</dbReference>
<name>A0A8B9IFL9_ANSCY</name>
<evidence type="ECO:0000259" key="2">
    <source>
        <dbReference type="Pfam" id="PF00350"/>
    </source>
</evidence>
<dbReference type="Ensembl" id="ENSACDT00005005784.1">
    <property type="protein sequence ID" value="ENSACDP00005004827.1"/>
    <property type="gene ID" value="ENSACDG00005003521.1"/>
</dbReference>
<reference evidence="3" key="1">
    <citation type="submission" date="2025-08" db="UniProtKB">
        <authorList>
            <consortium name="Ensembl"/>
        </authorList>
    </citation>
    <scope>IDENTIFICATION</scope>
</reference>
<accession>A0A8B9IFL9</accession>
<keyword evidence="4" id="KW-1185">Reference proteome</keyword>
<dbReference type="SUPFAM" id="SSF52540">
    <property type="entry name" value="P-loop containing nucleoside triphosphate hydrolases"/>
    <property type="match status" value="1"/>
</dbReference>
<dbReference type="InterPro" id="IPR027417">
    <property type="entry name" value="P-loop_NTPase"/>
</dbReference>
<dbReference type="PANTHER" id="PTHR47308:SF1">
    <property type="entry name" value="NUCLEAR GTPASE SLIP-GC"/>
    <property type="match status" value="1"/>
</dbReference>
<organism evidence="3 4">
    <name type="scientific">Anser cygnoides</name>
    <name type="common">Swan goose</name>
    <dbReference type="NCBI Taxonomy" id="8845"/>
    <lineage>
        <taxon>Eukaryota</taxon>
        <taxon>Metazoa</taxon>
        <taxon>Chordata</taxon>
        <taxon>Craniata</taxon>
        <taxon>Vertebrata</taxon>
        <taxon>Euteleostomi</taxon>
        <taxon>Archelosauria</taxon>
        <taxon>Archosauria</taxon>
        <taxon>Dinosauria</taxon>
        <taxon>Saurischia</taxon>
        <taxon>Theropoda</taxon>
        <taxon>Coelurosauria</taxon>
        <taxon>Aves</taxon>
        <taxon>Neognathae</taxon>
        <taxon>Galloanserae</taxon>
        <taxon>Anseriformes</taxon>
        <taxon>Anatidae</taxon>
        <taxon>Anserinae</taxon>
        <taxon>Anser</taxon>
    </lineage>
</organism>
<dbReference type="Pfam" id="PF00350">
    <property type="entry name" value="Dynamin_N"/>
    <property type="match status" value="1"/>
</dbReference>
<evidence type="ECO:0000256" key="1">
    <source>
        <dbReference type="SAM" id="MobiDB-lite"/>
    </source>
</evidence>
<dbReference type="GO" id="GO:0003924">
    <property type="term" value="F:GTPase activity"/>
    <property type="evidence" value="ECO:0007669"/>
    <property type="project" value="TreeGrafter"/>
</dbReference>
<protein>
    <recommendedName>
        <fullName evidence="2">Dynamin N-terminal domain-containing protein</fullName>
    </recommendedName>
</protein>
<dbReference type="PANTHER" id="PTHR47308">
    <property type="entry name" value="NUCLEAR GTPASE SLIP-GC"/>
    <property type="match status" value="1"/>
</dbReference>